<feature type="transmembrane region" description="Helical" evidence="1">
    <location>
        <begin position="132"/>
        <end position="153"/>
    </location>
</feature>
<reference evidence="2 3" key="1">
    <citation type="submission" date="2018-02" db="EMBL/GenBank/DDBJ databases">
        <title>Genomic Encyclopedia of Archaeal and Bacterial Type Strains, Phase II (KMG-II): from individual species to whole genera.</title>
        <authorList>
            <person name="Goeker M."/>
        </authorList>
    </citation>
    <scope>NUCLEOTIDE SEQUENCE [LARGE SCALE GENOMIC DNA]</scope>
    <source>
        <strain evidence="2 3">DSM 3808</strain>
    </source>
</reference>
<gene>
    <name evidence="2" type="ORF">BXY41_104379</name>
</gene>
<dbReference type="CDD" id="cd21808">
    <property type="entry name" value="ABC-2_lan_permease_MutG"/>
    <property type="match status" value="1"/>
</dbReference>
<comment type="caution">
    <text evidence="2">The sequence shown here is derived from an EMBL/GenBank/DDBJ whole genome shotgun (WGS) entry which is preliminary data.</text>
</comment>
<proteinExistence type="predicted"/>
<feature type="transmembrane region" description="Helical" evidence="1">
    <location>
        <begin position="95"/>
        <end position="120"/>
    </location>
</feature>
<feature type="transmembrane region" description="Helical" evidence="1">
    <location>
        <begin position="51"/>
        <end position="74"/>
    </location>
</feature>
<dbReference type="RefSeq" id="WP_104436658.1">
    <property type="nucleotide sequence ID" value="NZ_PTJA01000004.1"/>
</dbReference>
<dbReference type="Proteomes" id="UP000237749">
    <property type="component" value="Unassembled WGS sequence"/>
</dbReference>
<keyword evidence="1" id="KW-0472">Membrane</keyword>
<accession>A0A2S6HUX0</accession>
<evidence type="ECO:0000313" key="2">
    <source>
        <dbReference type="EMBL" id="PPK81576.1"/>
    </source>
</evidence>
<protein>
    <submittedName>
        <fullName evidence="2">ABC-2 type transport system permease protein</fullName>
    </submittedName>
</protein>
<dbReference type="OrthoDB" id="1701852at2"/>
<feature type="transmembrane region" description="Helical" evidence="1">
    <location>
        <begin position="211"/>
        <end position="233"/>
    </location>
</feature>
<dbReference type="InterPro" id="IPR022294">
    <property type="entry name" value="ABC-transptr_permeasesu"/>
</dbReference>
<feature type="transmembrane region" description="Helical" evidence="1">
    <location>
        <begin position="20"/>
        <end position="39"/>
    </location>
</feature>
<dbReference type="EMBL" id="PTJA01000004">
    <property type="protein sequence ID" value="PPK81576.1"/>
    <property type="molecule type" value="Genomic_DNA"/>
</dbReference>
<evidence type="ECO:0000256" key="1">
    <source>
        <dbReference type="SAM" id="Phobius"/>
    </source>
</evidence>
<sequence>MTITREFLSNFTKIKRTPLLLLHLLPPVVITTLFLIYYNSGGYRLFSDVRLFFILLQICYPMFVSFVVPIFINLDRNISNVQNALGVVGSRRSVYLGKLCFLLFLSAASIILYELCFYVGVKFFLNMNFMNFGSYFFIFCSFLISNLFLYFIHVPISFKFGFSVSVLSGIAGTILAGYFENFIGDKIWPAIPWEWGVRFLKDYFDLTRGSVIPGVISLVIITSVVLVLTILWYSRWEGRIIQE</sequence>
<name>A0A2S6HUX0_9FIRM</name>
<organism evidence="2 3">
    <name type="scientific">Lacrimispora xylanisolvens</name>
    <dbReference type="NCBI Taxonomy" id="384636"/>
    <lineage>
        <taxon>Bacteria</taxon>
        <taxon>Bacillati</taxon>
        <taxon>Bacillota</taxon>
        <taxon>Clostridia</taxon>
        <taxon>Lachnospirales</taxon>
        <taxon>Lachnospiraceae</taxon>
        <taxon>Lacrimispora</taxon>
    </lineage>
</organism>
<keyword evidence="3" id="KW-1185">Reference proteome</keyword>
<dbReference type="AlphaFoldDB" id="A0A2S6HUX0"/>
<feature type="transmembrane region" description="Helical" evidence="1">
    <location>
        <begin position="160"/>
        <end position="179"/>
    </location>
</feature>
<keyword evidence="1" id="KW-1133">Transmembrane helix</keyword>
<dbReference type="NCBIfam" id="TIGR03733">
    <property type="entry name" value="lanti_perm_MutG"/>
    <property type="match status" value="1"/>
</dbReference>
<keyword evidence="1" id="KW-0812">Transmembrane</keyword>
<evidence type="ECO:0000313" key="3">
    <source>
        <dbReference type="Proteomes" id="UP000237749"/>
    </source>
</evidence>